<accession>A0AAU7AW26</accession>
<feature type="region of interest" description="Disordered" evidence="1">
    <location>
        <begin position="11"/>
        <end position="30"/>
    </location>
</feature>
<reference evidence="2" key="1">
    <citation type="submission" date="2022-12" db="EMBL/GenBank/DDBJ databases">
        <title>Paraconexibacter alkalitolerans sp. nov. and Baekduia alba sp. nov., isolated from soil and emended description of the genera Paraconexibacter (Chun et al., 2020) and Baekduia (An et al., 2020).</title>
        <authorList>
            <person name="Vieira S."/>
            <person name="Huber K.J."/>
            <person name="Geppert A."/>
            <person name="Wolf J."/>
            <person name="Neumann-Schaal M."/>
            <person name="Muesken M."/>
            <person name="Overmann J."/>
        </authorList>
    </citation>
    <scope>NUCLEOTIDE SEQUENCE</scope>
    <source>
        <strain evidence="2">AEG42_29</strain>
    </source>
</reference>
<dbReference type="KEGG" id="parq:DSM112329_02706"/>
<evidence type="ECO:0008006" key="3">
    <source>
        <dbReference type="Google" id="ProtNLM"/>
    </source>
</evidence>
<evidence type="ECO:0000256" key="1">
    <source>
        <dbReference type="SAM" id="MobiDB-lite"/>
    </source>
</evidence>
<name>A0AAU7AW26_9ACTN</name>
<protein>
    <recommendedName>
        <fullName evidence="3">Class I SAM-dependent methyltransferase</fullName>
    </recommendedName>
</protein>
<dbReference type="EMBL" id="CP114014">
    <property type="protein sequence ID" value="XAY05846.1"/>
    <property type="molecule type" value="Genomic_DNA"/>
</dbReference>
<proteinExistence type="predicted"/>
<gene>
    <name evidence="2" type="ORF">DSM112329_02706</name>
</gene>
<dbReference type="AlphaFoldDB" id="A0AAU7AW26"/>
<sequence>MSPRVLDALKRRLGGGSGDPTPGADGPWRPPLVPLKLKTIDEAFALPAVESVADLGGVWAVEAGYSFHALENHAPERAVLVDDDITAGVRERAAAFPQFQLLEQNFGLERTPADVGPIGVVLLFDVLLHQVNPDWDEILRRYAQHAQAFAIVNPMWSPADLPHGTGDTVRLLDLGEERYRQAVPPQDNIDGLFDRLDEVNPKRGRPWRDVHDVWQWGITDADLRAKLDELGFVVAFAEQHGRWRGLADFEDCAYVFHRA</sequence>
<organism evidence="2">
    <name type="scientific">Paraconexibacter sp. AEG42_29</name>
    <dbReference type="NCBI Taxonomy" id="2997339"/>
    <lineage>
        <taxon>Bacteria</taxon>
        <taxon>Bacillati</taxon>
        <taxon>Actinomycetota</taxon>
        <taxon>Thermoleophilia</taxon>
        <taxon>Solirubrobacterales</taxon>
        <taxon>Paraconexibacteraceae</taxon>
        <taxon>Paraconexibacter</taxon>
    </lineage>
</organism>
<dbReference type="RefSeq" id="WP_354702349.1">
    <property type="nucleotide sequence ID" value="NZ_CP114014.1"/>
</dbReference>
<evidence type="ECO:0000313" key="2">
    <source>
        <dbReference type="EMBL" id="XAY05846.1"/>
    </source>
</evidence>